<evidence type="ECO:0000313" key="3">
    <source>
        <dbReference type="Proteomes" id="UP000013776"/>
    </source>
</evidence>
<evidence type="ECO:0000313" key="2">
    <source>
        <dbReference type="EMBL" id="CCG80529.1"/>
    </source>
</evidence>
<keyword evidence="3" id="KW-1185">Reference proteome</keyword>
<dbReference type="GO" id="GO:0031145">
    <property type="term" value="P:anaphase-promoting complex-dependent catabolic process"/>
    <property type="evidence" value="ECO:0007669"/>
    <property type="project" value="InterPro"/>
</dbReference>
<dbReference type="VEuPathDB" id="FungiDB:TAPDE_000033"/>
<sequence length="241" mass="27115">MTTLYPQLLQQFWQQERNRSHIDELMRPYQQQSSRHTTQPRRSDTGRVISRIRHAEEQDERESLNIRNFGYHWLKPLGTTKTMGQIADEDREIHDSYEEYEDEDGEFNQNNPDITGAVDGQEIASEGEHDDEEVEEEADLDQEIEEGASFDVGDASLLSSAAPSTPAVPSGSGLYTTINGVPYIQSPDGSLVPIRPNEETYYEQGDLLSDAEDEGMVSAEEGSIGDYSTEEVETESESAEE</sequence>
<feature type="compositionally biased region" description="Acidic residues" evidence="1">
    <location>
        <begin position="228"/>
        <end position="241"/>
    </location>
</feature>
<feature type="compositionally biased region" description="Low complexity" evidence="1">
    <location>
        <begin position="160"/>
        <end position="173"/>
    </location>
</feature>
<dbReference type="GO" id="GO:0005680">
    <property type="term" value="C:anaphase-promoting complex"/>
    <property type="evidence" value="ECO:0007669"/>
    <property type="project" value="InterPro"/>
</dbReference>
<reference evidence="2 3" key="1">
    <citation type="journal article" date="2013" name="MBio">
        <title>Genome sequencing of the plant pathogen Taphrina deformans, the causal agent of peach leaf curl.</title>
        <authorList>
            <person name="Cisse O.H."/>
            <person name="Almeida J.M.G.C.F."/>
            <person name="Fonseca A."/>
            <person name="Kumar A.A."/>
            <person name="Salojaervi J."/>
            <person name="Overmyer K."/>
            <person name="Hauser P.M."/>
            <person name="Pagni M."/>
        </authorList>
    </citation>
    <scope>NUCLEOTIDE SEQUENCE [LARGE SCALE GENOMIC DNA]</scope>
    <source>
        <strain evidence="3">PYCC 5710 / ATCC 11124 / CBS 356.35 / IMI 108563 / JCM 9778 / NBRC 8474</strain>
    </source>
</reference>
<protein>
    <submittedName>
        <fullName evidence="2">Uncharacterized protein</fullName>
    </submittedName>
</protein>
<dbReference type="Pfam" id="PF05841">
    <property type="entry name" value="Apc15p"/>
    <property type="match status" value="1"/>
</dbReference>
<organism evidence="2 3">
    <name type="scientific">Taphrina deformans (strain PYCC 5710 / ATCC 11124 / CBS 356.35 / IMI 108563 / JCM 9778 / NBRC 8474)</name>
    <name type="common">Peach leaf curl fungus</name>
    <name type="synonym">Lalaria deformans</name>
    <dbReference type="NCBI Taxonomy" id="1097556"/>
    <lineage>
        <taxon>Eukaryota</taxon>
        <taxon>Fungi</taxon>
        <taxon>Dikarya</taxon>
        <taxon>Ascomycota</taxon>
        <taxon>Taphrinomycotina</taxon>
        <taxon>Taphrinomycetes</taxon>
        <taxon>Taphrinales</taxon>
        <taxon>Taphrinaceae</taxon>
        <taxon>Taphrina</taxon>
    </lineage>
</organism>
<dbReference type="InterPro" id="IPR008402">
    <property type="entry name" value="APC_su15/mnd2"/>
</dbReference>
<accession>R4X6A0</accession>
<dbReference type="EMBL" id="CAHR02000002">
    <property type="protein sequence ID" value="CCG80529.1"/>
    <property type="molecule type" value="Genomic_DNA"/>
</dbReference>
<feature type="region of interest" description="Disordered" evidence="1">
    <location>
        <begin position="189"/>
        <end position="241"/>
    </location>
</feature>
<proteinExistence type="predicted"/>
<evidence type="ECO:0000256" key="1">
    <source>
        <dbReference type="SAM" id="MobiDB-lite"/>
    </source>
</evidence>
<gene>
    <name evidence="2" type="ORF">TAPDE_000033</name>
</gene>
<name>R4X6A0_TAPDE</name>
<dbReference type="Proteomes" id="UP000013776">
    <property type="component" value="Unassembled WGS sequence"/>
</dbReference>
<comment type="caution">
    <text evidence="2">The sequence shown here is derived from an EMBL/GenBank/DDBJ whole genome shotgun (WGS) entry which is preliminary data.</text>
</comment>
<dbReference type="AlphaFoldDB" id="R4X6A0"/>
<feature type="region of interest" description="Disordered" evidence="1">
    <location>
        <begin position="160"/>
        <end position="179"/>
    </location>
</feature>